<name>A0ABU6QJR5_9FABA</name>
<proteinExistence type="predicted"/>
<dbReference type="EMBL" id="JASCZI010000427">
    <property type="protein sequence ID" value="MED6111746.1"/>
    <property type="molecule type" value="Genomic_DNA"/>
</dbReference>
<evidence type="ECO:0000313" key="2">
    <source>
        <dbReference type="Proteomes" id="UP001341840"/>
    </source>
</evidence>
<evidence type="ECO:0000313" key="1">
    <source>
        <dbReference type="EMBL" id="MED6111746.1"/>
    </source>
</evidence>
<sequence>MINAYGPLLSPNRGWSVRQLWADVRWVRYGFGLGKPNIRNSCPRARKVGESELFELSLIPKGSSVFRTANSTLGEMADIQENDLDGVVREVEEAQMPHELDPLYNWVNWDVLGSPCTMTEDYLMS</sequence>
<accession>A0ABU6QJR5</accession>
<dbReference type="Proteomes" id="UP001341840">
    <property type="component" value="Unassembled WGS sequence"/>
</dbReference>
<gene>
    <name evidence="1" type="ORF">PIB30_055139</name>
</gene>
<protein>
    <submittedName>
        <fullName evidence="1">Uncharacterized protein</fullName>
    </submittedName>
</protein>
<comment type="caution">
    <text evidence="1">The sequence shown here is derived from an EMBL/GenBank/DDBJ whole genome shotgun (WGS) entry which is preliminary data.</text>
</comment>
<keyword evidence="2" id="KW-1185">Reference proteome</keyword>
<organism evidence="1 2">
    <name type="scientific">Stylosanthes scabra</name>
    <dbReference type="NCBI Taxonomy" id="79078"/>
    <lineage>
        <taxon>Eukaryota</taxon>
        <taxon>Viridiplantae</taxon>
        <taxon>Streptophyta</taxon>
        <taxon>Embryophyta</taxon>
        <taxon>Tracheophyta</taxon>
        <taxon>Spermatophyta</taxon>
        <taxon>Magnoliopsida</taxon>
        <taxon>eudicotyledons</taxon>
        <taxon>Gunneridae</taxon>
        <taxon>Pentapetalae</taxon>
        <taxon>rosids</taxon>
        <taxon>fabids</taxon>
        <taxon>Fabales</taxon>
        <taxon>Fabaceae</taxon>
        <taxon>Papilionoideae</taxon>
        <taxon>50 kb inversion clade</taxon>
        <taxon>dalbergioids sensu lato</taxon>
        <taxon>Dalbergieae</taxon>
        <taxon>Pterocarpus clade</taxon>
        <taxon>Stylosanthes</taxon>
    </lineage>
</organism>
<reference evidence="1 2" key="1">
    <citation type="journal article" date="2023" name="Plants (Basel)">
        <title>Bridging the Gap: Combining Genomics and Transcriptomics Approaches to Understand Stylosanthes scabra, an Orphan Legume from the Brazilian Caatinga.</title>
        <authorList>
            <person name="Ferreira-Neto J.R.C."/>
            <person name="da Silva M.D."/>
            <person name="Binneck E."/>
            <person name="de Melo N.F."/>
            <person name="da Silva R.H."/>
            <person name="de Melo A.L.T.M."/>
            <person name="Pandolfi V."/>
            <person name="Bustamante F.O."/>
            <person name="Brasileiro-Vidal A.C."/>
            <person name="Benko-Iseppon A.M."/>
        </authorList>
    </citation>
    <scope>NUCLEOTIDE SEQUENCE [LARGE SCALE GENOMIC DNA]</scope>
    <source>
        <tissue evidence="1">Leaves</tissue>
    </source>
</reference>